<keyword evidence="2" id="KW-1185">Reference proteome</keyword>
<dbReference type="InterPro" id="IPR027417">
    <property type="entry name" value="P-loop_NTPase"/>
</dbReference>
<dbReference type="OrthoDB" id="275177at2759"/>
<name>A0A1X7TYF6_AMPQE</name>
<evidence type="ECO:0000313" key="2">
    <source>
        <dbReference type="Proteomes" id="UP000007879"/>
    </source>
</evidence>
<proteinExistence type="predicted"/>
<sequence>MALKAKILVGGPQESGKTYVSNVLADATESLGGEYQPTKGVRLLEFEVDGERGRGEGLVRVGVELWDAGGGKEYETCWPAFAKETKGLVLVYNPAVSEQSKVVEKWYKYFVKQYGLRDSQCMLLAIHKSDSRPAQDWTVPPALQSVRCTHFAIDDNPDAIKKTFTDFIMELLNIIQEKQEKEEQGIVGKRKN</sequence>
<dbReference type="Pfam" id="PF08477">
    <property type="entry name" value="Roc"/>
    <property type="match status" value="1"/>
</dbReference>
<accession>A0A1X7TYF6</accession>
<dbReference type="EnsemblMetazoa" id="Aqu2.1.20332_001">
    <property type="protein sequence ID" value="Aqu2.1.20332_001"/>
    <property type="gene ID" value="Aqu2.1.20332"/>
</dbReference>
<dbReference type="eggNOG" id="ENOG502RXD4">
    <property type="taxonomic scope" value="Eukaryota"/>
</dbReference>
<evidence type="ECO:0008006" key="3">
    <source>
        <dbReference type="Google" id="ProtNLM"/>
    </source>
</evidence>
<reference evidence="1" key="2">
    <citation type="submission" date="2017-05" db="UniProtKB">
        <authorList>
            <consortium name="EnsemblMetazoa"/>
        </authorList>
    </citation>
    <scope>IDENTIFICATION</scope>
</reference>
<protein>
    <recommendedName>
        <fullName evidence="3">Intraflagellar transport protein 22 homolog</fullName>
    </recommendedName>
</protein>
<gene>
    <name evidence="1" type="primary">100640554</name>
</gene>
<dbReference type="InParanoid" id="A0A1X7TYF6"/>
<dbReference type="Gene3D" id="3.40.50.300">
    <property type="entry name" value="P-loop containing nucleotide triphosphate hydrolases"/>
    <property type="match status" value="1"/>
</dbReference>
<dbReference type="EnsemblMetazoa" id="XM_003389456.3">
    <property type="protein sequence ID" value="XP_003389504.1"/>
    <property type="gene ID" value="LOC100640554"/>
</dbReference>
<dbReference type="AlphaFoldDB" id="A0A1X7TYF6"/>
<reference evidence="2" key="1">
    <citation type="journal article" date="2010" name="Nature">
        <title>The Amphimedon queenslandica genome and the evolution of animal complexity.</title>
        <authorList>
            <person name="Srivastava M."/>
            <person name="Simakov O."/>
            <person name="Chapman J."/>
            <person name="Fahey B."/>
            <person name="Gauthier M.E."/>
            <person name="Mitros T."/>
            <person name="Richards G.S."/>
            <person name="Conaco C."/>
            <person name="Dacre M."/>
            <person name="Hellsten U."/>
            <person name="Larroux C."/>
            <person name="Putnam N.H."/>
            <person name="Stanke M."/>
            <person name="Adamska M."/>
            <person name="Darling A."/>
            <person name="Degnan S.M."/>
            <person name="Oakley T.H."/>
            <person name="Plachetzki D.C."/>
            <person name="Zhai Y."/>
            <person name="Adamski M."/>
            <person name="Calcino A."/>
            <person name="Cummins S.F."/>
            <person name="Goodstein D.M."/>
            <person name="Harris C."/>
            <person name="Jackson D.J."/>
            <person name="Leys S.P."/>
            <person name="Shu S."/>
            <person name="Woodcroft B.J."/>
            <person name="Vervoort M."/>
            <person name="Kosik K.S."/>
            <person name="Manning G."/>
            <person name="Degnan B.M."/>
            <person name="Rokhsar D.S."/>
        </authorList>
    </citation>
    <scope>NUCLEOTIDE SEQUENCE [LARGE SCALE GENOMIC DNA]</scope>
</reference>
<dbReference type="KEGG" id="aqu:100640554"/>
<dbReference type="Proteomes" id="UP000007879">
    <property type="component" value="Unassembled WGS sequence"/>
</dbReference>
<dbReference type="SUPFAM" id="SSF52540">
    <property type="entry name" value="P-loop containing nucleoside triphosphate hydrolases"/>
    <property type="match status" value="1"/>
</dbReference>
<evidence type="ECO:0000313" key="1">
    <source>
        <dbReference type="EnsemblMetazoa" id="Aqu2.1.20332_001"/>
    </source>
</evidence>
<dbReference type="STRING" id="400682.A0A1X7TYF6"/>
<organism evidence="1">
    <name type="scientific">Amphimedon queenslandica</name>
    <name type="common">Sponge</name>
    <dbReference type="NCBI Taxonomy" id="400682"/>
    <lineage>
        <taxon>Eukaryota</taxon>
        <taxon>Metazoa</taxon>
        <taxon>Porifera</taxon>
        <taxon>Demospongiae</taxon>
        <taxon>Heteroscleromorpha</taxon>
        <taxon>Haplosclerida</taxon>
        <taxon>Niphatidae</taxon>
        <taxon>Amphimedon</taxon>
    </lineage>
</organism>